<gene>
    <name evidence="1" type="ORF">AAIG39_09055</name>
</gene>
<protein>
    <recommendedName>
        <fullName evidence="3">YopX protein domain-containing protein</fullName>
    </recommendedName>
</protein>
<reference evidence="1 2" key="1">
    <citation type="submission" date="2024-02" db="EMBL/GenBank/DDBJ databases">
        <title>Whole genome of MDR Enterobacteriaceae from southern Thailand.</title>
        <authorList>
            <person name="Surachat K."/>
        </authorList>
    </citation>
    <scope>NUCLEOTIDE SEQUENCE [LARGE SCALE GENOMIC DNA]</scope>
    <source>
        <strain evidence="1 2">PSU_29</strain>
    </source>
</reference>
<dbReference type="Proteomes" id="UP001411173">
    <property type="component" value="Unassembled WGS sequence"/>
</dbReference>
<keyword evidence="2" id="KW-1185">Reference proteome</keyword>
<dbReference type="EMBL" id="JBCIVJ010000005">
    <property type="protein sequence ID" value="MEN0579153.1"/>
    <property type="molecule type" value="Genomic_DNA"/>
</dbReference>
<sequence length="114" mass="12988">MRHNYIRFRGDCYFDDDSALKFDIFTITDNGYIVANLSGNCEYGPYKGEVRINLHDGIYHGEGLVTYSGVSVYSFSLSLAINITESFCSIYDGVWQENGEEYYFSGDLERIAVD</sequence>
<evidence type="ECO:0000313" key="1">
    <source>
        <dbReference type="EMBL" id="MEN0579153.1"/>
    </source>
</evidence>
<evidence type="ECO:0008006" key="3">
    <source>
        <dbReference type="Google" id="ProtNLM"/>
    </source>
</evidence>
<organism evidence="1 2">
    <name type="scientific">Phytobacter palmae</name>
    <dbReference type="NCBI Taxonomy" id="1855371"/>
    <lineage>
        <taxon>Bacteria</taxon>
        <taxon>Pseudomonadati</taxon>
        <taxon>Pseudomonadota</taxon>
        <taxon>Gammaproteobacteria</taxon>
        <taxon>Enterobacterales</taxon>
        <taxon>Enterobacteriaceae</taxon>
        <taxon>Phytobacter</taxon>
    </lineage>
</organism>
<accession>A0ABU9V3B5</accession>
<proteinExistence type="predicted"/>
<comment type="caution">
    <text evidence="1">The sequence shown here is derived from an EMBL/GenBank/DDBJ whole genome shotgun (WGS) entry which is preliminary data.</text>
</comment>
<dbReference type="RefSeq" id="WP_343193668.1">
    <property type="nucleotide sequence ID" value="NZ_JBCIVJ010000005.1"/>
</dbReference>
<evidence type="ECO:0000313" key="2">
    <source>
        <dbReference type="Proteomes" id="UP001411173"/>
    </source>
</evidence>
<name>A0ABU9V3B5_9ENTR</name>